<dbReference type="InterPro" id="IPR012341">
    <property type="entry name" value="6hp_glycosidase-like_sf"/>
</dbReference>
<evidence type="ECO:0000259" key="2">
    <source>
        <dbReference type="Pfam" id="PF19291"/>
    </source>
</evidence>
<dbReference type="EMBL" id="LT629799">
    <property type="protein sequence ID" value="SDU97338.1"/>
    <property type="molecule type" value="Genomic_DNA"/>
</dbReference>
<dbReference type="Pfam" id="PF00723">
    <property type="entry name" value="Glyco_hydro_15"/>
    <property type="match status" value="1"/>
</dbReference>
<dbReference type="Gene3D" id="1.50.10.10">
    <property type="match status" value="1"/>
</dbReference>
<accession>A0A1H2MWK7</accession>
<reference evidence="4" key="1">
    <citation type="submission" date="2016-10" db="EMBL/GenBank/DDBJ databases">
        <authorList>
            <person name="Varghese N."/>
            <person name="Submissions S."/>
        </authorList>
    </citation>
    <scope>NUCLEOTIDE SEQUENCE [LARGE SCALE GENOMIC DNA]</scope>
    <source>
        <strain evidence="4">DSM 21743</strain>
    </source>
</reference>
<dbReference type="PANTHER" id="PTHR31616">
    <property type="entry name" value="TREHALASE"/>
    <property type="match status" value="1"/>
</dbReference>
<sequence length="629" mass="70689">MSPLADHHASAYGLPWQACGVTRQDDQPPPPTISDHGMIGDLRTAALVATDGSIDWFCPGRFDAPSVFARILDTDEGGSWDLRPVDGDVRAHQFYFPDSNILNTRFLTDEGMVEVHDFMPLLKSGDEDHRQRLVRRVQCVRGDIRLQMRLAARPDYARERPRLTEVEGGVLIESSSLRLGFSTTVEVHVDGDDVMADLHLSEGDRVLLVLEVLDAEDAFEPETGTDADELFDATNRFWQAWIGQSSYTGRWRETVNRSALTLKMLCHEPSGGIVASVTTSLPEEIGGGRNWDYRYVWIRDAGFSLYALLRLGFLEEAAAFIRWLSERLGQQDQDSTEELGPLRVLYDLDGNIPSHEEELDHLSGYAGSKPVRVGNAAAGQLQLDIYGDLIDSIYLYNKYGPGISYDAWKDLRRLVDWLLDHWDAKDAGMWESRDEPRQHTTSRLMEWVALERAVRVARQRGLPGDITKWSRVRDEIYANVMEECWDDDLQSFVQATGSDTVDAGLLLMPQVKFVAPQDPRFLSTLKVIEERLVTDTLVFRYDVEAVSDGVSGGEGTFSLCSFWYVEALTRVGRIAEARLALEKMMTYANHLGLFAEQIGLNGEQLGNFPQAFTHLALISAAHNLDRELG</sequence>
<evidence type="ECO:0000259" key="1">
    <source>
        <dbReference type="Pfam" id="PF00723"/>
    </source>
</evidence>
<dbReference type="InterPro" id="IPR045582">
    <property type="entry name" value="Trehalase-like_N"/>
</dbReference>
<protein>
    <submittedName>
        <fullName evidence="3">Glucoamylase (Glucan-1,4-alpha-glucosidase), GH15 family</fullName>
    </submittedName>
</protein>
<evidence type="ECO:0000313" key="4">
    <source>
        <dbReference type="Proteomes" id="UP000198825"/>
    </source>
</evidence>
<dbReference type="InterPro" id="IPR008928">
    <property type="entry name" value="6-hairpin_glycosidase_sf"/>
</dbReference>
<dbReference type="Proteomes" id="UP000198825">
    <property type="component" value="Chromosome I"/>
</dbReference>
<feature type="domain" description="GH15-like" evidence="1">
    <location>
        <begin position="252"/>
        <end position="621"/>
    </location>
</feature>
<proteinExistence type="predicted"/>
<dbReference type="PANTHER" id="PTHR31616:SF0">
    <property type="entry name" value="GLUCAN 1,4-ALPHA-GLUCOSIDASE"/>
    <property type="match status" value="1"/>
</dbReference>
<dbReference type="GO" id="GO:0005975">
    <property type="term" value="P:carbohydrate metabolic process"/>
    <property type="evidence" value="ECO:0007669"/>
    <property type="project" value="InterPro"/>
</dbReference>
<dbReference type="InterPro" id="IPR011613">
    <property type="entry name" value="GH15-like"/>
</dbReference>
<organism evidence="3 4">
    <name type="scientific">Microlunatus sagamiharensis</name>
    <dbReference type="NCBI Taxonomy" id="546874"/>
    <lineage>
        <taxon>Bacteria</taxon>
        <taxon>Bacillati</taxon>
        <taxon>Actinomycetota</taxon>
        <taxon>Actinomycetes</taxon>
        <taxon>Propionibacteriales</taxon>
        <taxon>Propionibacteriaceae</taxon>
        <taxon>Microlunatus</taxon>
    </lineage>
</organism>
<dbReference type="STRING" id="546874.SAMN04488544_2819"/>
<dbReference type="GO" id="GO:0004553">
    <property type="term" value="F:hydrolase activity, hydrolyzing O-glycosyl compounds"/>
    <property type="evidence" value="ECO:0007669"/>
    <property type="project" value="UniProtKB-ARBA"/>
</dbReference>
<dbReference type="Pfam" id="PF19291">
    <property type="entry name" value="TREH_N"/>
    <property type="match status" value="1"/>
</dbReference>
<feature type="domain" description="Trehalase-like N-terminal" evidence="2">
    <location>
        <begin position="31"/>
        <end position="210"/>
    </location>
</feature>
<dbReference type="AlphaFoldDB" id="A0A1H2MWK7"/>
<gene>
    <name evidence="3" type="ORF">SAMN04488544_2819</name>
</gene>
<evidence type="ECO:0000313" key="3">
    <source>
        <dbReference type="EMBL" id="SDU97338.1"/>
    </source>
</evidence>
<dbReference type="SUPFAM" id="SSF48208">
    <property type="entry name" value="Six-hairpin glycosidases"/>
    <property type="match status" value="1"/>
</dbReference>
<name>A0A1H2MWK7_9ACTN</name>
<keyword evidence="4" id="KW-1185">Reference proteome</keyword>